<evidence type="ECO:0000313" key="11">
    <source>
        <dbReference type="EMBL" id="OQP61800.1"/>
    </source>
</evidence>
<evidence type="ECO:0000256" key="4">
    <source>
        <dbReference type="ARBA" id="ARBA00022989"/>
    </source>
</evidence>
<dbReference type="AlphaFoldDB" id="A0A1V9FTZ6"/>
<dbReference type="Pfam" id="PF00884">
    <property type="entry name" value="Sulfatase"/>
    <property type="match status" value="1"/>
</dbReference>
<dbReference type="InterPro" id="IPR017850">
    <property type="entry name" value="Alkaline_phosphatase_core_sf"/>
</dbReference>
<keyword evidence="5 9" id="KW-0472">Membrane</keyword>
<dbReference type="OrthoDB" id="9777768at2"/>
<keyword evidence="12" id="KW-1185">Reference proteome</keyword>
<dbReference type="PANTHER" id="PTHR47371">
    <property type="entry name" value="LIPOTEICHOIC ACID SYNTHASE"/>
    <property type="match status" value="1"/>
</dbReference>
<gene>
    <name evidence="11" type="ORF">A3860_31435</name>
</gene>
<reference evidence="11 12" key="1">
    <citation type="submission" date="2016-03" db="EMBL/GenBank/DDBJ databases">
        <title>Niastella vici sp. nov., isolated from farmland soil.</title>
        <authorList>
            <person name="Chen L."/>
            <person name="Wang D."/>
            <person name="Yang S."/>
            <person name="Wang G."/>
        </authorList>
    </citation>
    <scope>NUCLEOTIDE SEQUENCE [LARGE SCALE GENOMIC DNA]</scope>
    <source>
        <strain evidence="11 12">DJ57</strain>
    </source>
</reference>
<feature type="binding site" evidence="8">
    <location>
        <position position="509"/>
    </location>
    <ligand>
        <name>Mn(2+)</name>
        <dbReference type="ChEBI" id="CHEBI:29035"/>
    </ligand>
</feature>
<feature type="binding site" evidence="8">
    <location>
        <position position="284"/>
    </location>
    <ligand>
        <name>Mn(2+)</name>
        <dbReference type="ChEBI" id="CHEBI:29035"/>
    </ligand>
</feature>
<dbReference type="GO" id="GO:0046872">
    <property type="term" value="F:metal ion binding"/>
    <property type="evidence" value="ECO:0007669"/>
    <property type="project" value="UniProtKB-KW"/>
</dbReference>
<dbReference type="InterPro" id="IPR050448">
    <property type="entry name" value="OpgB/LTA_synthase_biosynth"/>
</dbReference>
<dbReference type="GO" id="GO:0005886">
    <property type="term" value="C:plasma membrane"/>
    <property type="evidence" value="ECO:0007669"/>
    <property type="project" value="UniProtKB-SubCell"/>
</dbReference>
<feature type="active site" evidence="6">
    <location>
        <position position="324"/>
    </location>
</feature>
<name>A0A1V9FTZ6_9BACT</name>
<dbReference type="Gene3D" id="3.40.720.10">
    <property type="entry name" value="Alkaline Phosphatase, subunit A"/>
    <property type="match status" value="1"/>
</dbReference>
<dbReference type="CDD" id="cd16015">
    <property type="entry name" value="LTA_synthase"/>
    <property type="match status" value="1"/>
</dbReference>
<proteinExistence type="predicted"/>
<dbReference type="STRING" id="1703345.A3860_31435"/>
<dbReference type="InterPro" id="IPR000917">
    <property type="entry name" value="Sulfatase_N"/>
</dbReference>
<evidence type="ECO:0000256" key="9">
    <source>
        <dbReference type="SAM" id="Phobius"/>
    </source>
</evidence>
<evidence type="ECO:0000256" key="6">
    <source>
        <dbReference type="PIRSR" id="PIRSR005091-1"/>
    </source>
</evidence>
<dbReference type="InterPro" id="IPR012160">
    <property type="entry name" value="LtaS-like"/>
</dbReference>
<organism evidence="11 12">
    <name type="scientific">Niastella vici</name>
    <dbReference type="NCBI Taxonomy" id="1703345"/>
    <lineage>
        <taxon>Bacteria</taxon>
        <taxon>Pseudomonadati</taxon>
        <taxon>Bacteroidota</taxon>
        <taxon>Chitinophagia</taxon>
        <taxon>Chitinophagales</taxon>
        <taxon>Chitinophagaceae</taxon>
        <taxon>Niastella</taxon>
    </lineage>
</organism>
<feature type="transmembrane region" description="Helical" evidence="9">
    <location>
        <begin position="12"/>
        <end position="32"/>
    </location>
</feature>
<comment type="subcellular location">
    <subcellularLocation>
        <location evidence="1">Cell membrane</location>
        <topology evidence="1">Multi-pass membrane protein</topology>
    </subcellularLocation>
</comment>
<accession>A0A1V9FTZ6</accession>
<evidence type="ECO:0000256" key="7">
    <source>
        <dbReference type="PIRSR" id="PIRSR005091-2"/>
    </source>
</evidence>
<evidence type="ECO:0000256" key="2">
    <source>
        <dbReference type="ARBA" id="ARBA00022475"/>
    </source>
</evidence>
<dbReference type="Gene3D" id="3.30.1120.80">
    <property type="match status" value="1"/>
</dbReference>
<sequence>MHIHKSRYSVLANFILFFLVISFITRTVFLVLSFHKADLGFLPVLRIYGKGLVFDTIVALYFSALYAIYLLVLPQRWNRSLANRIFTYAGFFLVVLILMFSFFAEFAFWNEFESRFNFIAVDYLVYTFEVIQNINQSYPLPWLISGMVLLTLAVLFIFHKRGLFKQSFYSNTPIKQRLLSTGIVLAGALIGFLVPNSWAESSHNRYQGELSKAGIFSFFSAFRNNELNYYDFYAKTPEATAFSTVRNELQTPNTRYIDNGYSIRRQINNGEVAQQPNVILVTIESFSADFMAHFGNVQHLTPVLDALADSGILFTNMYATGTRTVRGMEALTLCVPPTPGNSIVRRNDNAGLFTVGSIFKKAGYARSFFYGGDGYFDNMNNFFGNNGFDIVDKGGRFAPGDNFTGKRSIIPDEDIHFSNAWGICDEDLYDAVMRDADARHAKQQPFFDFVMTTSNHRPYTYPEKKIDIPSGSGRDGAVKYTDYAIGEFLKKLRSKPWFNNTVVVFVADHCASSAGKNEIDVLKYHIPCIIYNLKRDGLHTIPQQCSQIDLFATLFGLLHWNYESNWYGNDVLLPGFTPRAYVATYQKLGYLQHDSLTILSPQQQVTSSRWNAQTDEQSPIKIDPAMSNKAIAAYQTAYYLFKNGGMKEKR</sequence>
<dbReference type="PIRSF" id="PIRSF005091">
    <property type="entry name" value="Mmb_sulf_HI1246"/>
    <property type="match status" value="1"/>
</dbReference>
<protein>
    <submittedName>
        <fullName evidence="11">Sulfatase</fullName>
    </submittedName>
</protein>
<evidence type="ECO:0000256" key="1">
    <source>
        <dbReference type="ARBA" id="ARBA00004651"/>
    </source>
</evidence>
<evidence type="ECO:0000259" key="10">
    <source>
        <dbReference type="Pfam" id="PF00884"/>
    </source>
</evidence>
<feature type="transmembrane region" description="Helical" evidence="9">
    <location>
        <begin position="52"/>
        <end position="73"/>
    </location>
</feature>
<keyword evidence="7" id="KW-0479">Metal-binding</keyword>
<evidence type="ECO:0000256" key="3">
    <source>
        <dbReference type="ARBA" id="ARBA00022692"/>
    </source>
</evidence>
<evidence type="ECO:0000256" key="8">
    <source>
        <dbReference type="PIRSR" id="PIRSR005091-3"/>
    </source>
</evidence>
<feature type="transmembrane region" description="Helical" evidence="9">
    <location>
        <begin position="178"/>
        <end position="198"/>
    </location>
</feature>
<comment type="caution">
    <text evidence="11">The sequence shown here is derived from an EMBL/GenBank/DDBJ whole genome shotgun (WGS) entry which is preliminary data.</text>
</comment>
<keyword evidence="4 9" id="KW-1133">Transmembrane helix</keyword>
<feature type="binding site" evidence="7">
    <location>
        <position position="456"/>
    </location>
    <ligand>
        <name>substrate</name>
    </ligand>
</feature>
<keyword evidence="7" id="KW-0464">Manganese</keyword>
<dbReference type="Proteomes" id="UP000192796">
    <property type="component" value="Unassembled WGS sequence"/>
</dbReference>
<evidence type="ECO:0000256" key="5">
    <source>
        <dbReference type="ARBA" id="ARBA00023136"/>
    </source>
</evidence>
<keyword evidence="2" id="KW-1003">Cell membrane</keyword>
<feature type="domain" description="Sulfatase N-terminal" evidence="10">
    <location>
        <begin position="276"/>
        <end position="558"/>
    </location>
</feature>
<dbReference type="EMBL" id="LVYD01000056">
    <property type="protein sequence ID" value="OQP61800.1"/>
    <property type="molecule type" value="Genomic_DNA"/>
</dbReference>
<feature type="transmembrane region" description="Helical" evidence="9">
    <location>
        <begin position="140"/>
        <end position="158"/>
    </location>
</feature>
<feature type="transmembrane region" description="Helical" evidence="9">
    <location>
        <begin position="85"/>
        <end position="109"/>
    </location>
</feature>
<evidence type="ECO:0000313" key="12">
    <source>
        <dbReference type="Proteomes" id="UP000192796"/>
    </source>
</evidence>
<feature type="binding site" evidence="8">
    <location>
        <position position="508"/>
    </location>
    <ligand>
        <name>Mn(2+)</name>
        <dbReference type="ChEBI" id="CHEBI:29035"/>
    </ligand>
</feature>
<dbReference type="PANTHER" id="PTHR47371:SF3">
    <property type="entry name" value="PHOSPHOGLYCEROL TRANSFERASE I"/>
    <property type="match status" value="1"/>
</dbReference>
<keyword evidence="3 9" id="KW-0812">Transmembrane</keyword>
<feature type="binding site" evidence="8">
    <location>
        <position position="324"/>
    </location>
    <ligand>
        <name>Mn(2+)</name>
        <dbReference type="ChEBI" id="CHEBI:29035"/>
    </ligand>
</feature>
<dbReference type="SUPFAM" id="SSF53649">
    <property type="entry name" value="Alkaline phosphatase-like"/>
    <property type="match status" value="1"/>
</dbReference>